<evidence type="ECO:0000313" key="3">
    <source>
        <dbReference type="EMBL" id="CAD8121899.1"/>
    </source>
</evidence>
<reference evidence="3" key="1">
    <citation type="submission" date="2021-01" db="EMBL/GenBank/DDBJ databases">
        <authorList>
            <consortium name="Genoscope - CEA"/>
            <person name="William W."/>
        </authorList>
    </citation>
    <scope>NUCLEOTIDE SEQUENCE</scope>
</reference>
<comment type="caution">
    <text evidence="3">The sequence shown here is derived from an EMBL/GenBank/DDBJ whole genome shotgun (WGS) entry which is preliminary data.</text>
</comment>
<feature type="region of interest" description="Disordered" evidence="2">
    <location>
        <begin position="22"/>
        <end position="50"/>
    </location>
</feature>
<dbReference type="EMBL" id="CAJJDN010000135">
    <property type="protein sequence ID" value="CAD8121899.1"/>
    <property type="molecule type" value="Genomic_DNA"/>
</dbReference>
<organism evidence="3 4">
    <name type="scientific">Paramecium sonneborni</name>
    <dbReference type="NCBI Taxonomy" id="65129"/>
    <lineage>
        <taxon>Eukaryota</taxon>
        <taxon>Sar</taxon>
        <taxon>Alveolata</taxon>
        <taxon>Ciliophora</taxon>
        <taxon>Intramacronucleata</taxon>
        <taxon>Oligohymenophorea</taxon>
        <taxon>Peniculida</taxon>
        <taxon>Parameciidae</taxon>
        <taxon>Paramecium</taxon>
    </lineage>
</organism>
<dbReference type="Proteomes" id="UP000692954">
    <property type="component" value="Unassembled WGS sequence"/>
</dbReference>
<dbReference type="OrthoDB" id="307152at2759"/>
<gene>
    <name evidence="3" type="ORF">PSON_ATCC_30995.1.T1350041</name>
</gene>
<dbReference type="AlphaFoldDB" id="A0A8S1R2Q4"/>
<keyword evidence="4" id="KW-1185">Reference proteome</keyword>
<sequence>MNEENEKSQEIAKEMLLVGLNNPELNDNIDKEWNSRRNQPRPKTALHDRRQQQLQELKEQFLSSHNLQQKQVKQEKVVQQVHNNFQPLPQNKELGAQFVNGIEKFNENQTRDSGVAICYNLIEKNKDLQSVQTMIECLYSSSKKNINPKTNSQNTLAIDMELMTLGEIIKQNEENLNAYLIDKIFQIIKKHMNSNSDTTVQAISYVLMQLQAHISISNTYQEINEFIYDKGRQVQVATILSLLCYYLKQQNKTDDVIILGQLIFDIYKKLMIDSLELLKCIEFLLCLNQNLNHEIIIQRTLKYCQMPINKNSKYYLIVCQACKIIEHMGSKTRMMSNEVLKEMEKLVNDRRVDVQVAAKKAIAAWKEQEIKLIEHQLDQFYNKIGFCQTPQTEYQKRGFQSLVRASSYVRKNSRSPSLPKKLNNQIVKPKIREKINKIRSNSPKFQMLEEDTEEMRRNQALQLLKQKKVVNQQKKNEDEIFEDSLETNPFQGIPLQFQVEQKEIIQKQEIVEQNDELQDSLMNSSKKKEDVKQLSKMPSIQYIDNVQTIKKSLHQEIQLDIQEEGEHIEQVDLNIQKENVQQLEFQKQENRDEYQKKVLNEENKNGCFKGQEQLEINHLQDSDQEQQYQRIQQQVQKVRSGNVQKLEEDEIEFEEIENEQNNQDNYLKPFQIKQISNFDASQQEFQQEFISKNNNINYQQELLQDNNTENLDEEQEIINENKYERKENEIKVKSGQVMQQENIELDLTSEDIQQVDMIRDDQKQKENGMQNEIQQKIDNVQQGIQQQKDNQDNREKKDKQKQQSENEGVQQQKRVEGRVIDNKVIGNIENKIDNDEKIKKVGNEEYKESIGSKGSVEKRSEKRVRYKQNRYYFEQALKKAKENINEGYEILFENCDDLQKIQFMMMVGPQIKKLNNKMMNKIIEFMNEMKEAELLNVLGINLYKQIQECEYMDEIKHEDMQEVKNVLYEISGSNSEGIGMMAVNIYNEL</sequence>
<evidence type="ECO:0000256" key="1">
    <source>
        <dbReference type="SAM" id="Coils"/>
    </source>
</evidence>
<feature type="region of interest" description="Disordered" evidence="2">
    <location>
        <begin position="781"/>
        <end position="815"/>
    </location>
</feature>
<feature type="coiled-coil region" evidence="1">
    <location>
        <begin position="507"/>
        <end position="534"/>
    </location>
</feature>
<evidence type="ECO:0000313" key="4">
    <source>
        <dbReference type="Proteomes" id="UP000692954"/>
    </source>
</evidence>
<feature type="compositionally biased region" description="Basic and acidic residues" evidence="2">
    <location>
        <begin position="789"/>
        <end position="804"/>
    </location>
</feature>
<evidence type="ECO:0000256" key="2">
    <source>
        <dbReference type="SAM" id="MobiDB-lite"/>
    </source>
</evidence>
<protein>
    <submittedName>
        <fullName evidence="3">Uncharacterized protein</fullName>
    </submittedName>
</protein>
<keyword evidence="1" id="KW-0175">Coiled coil</keyword>
<proteinExistence type="predicted"/>
<name>A0A8S1R2Q4_9CILI</name>
<accession>A0A8S1R2Q4</accession>